<evidence type="ECO:0000313" key="3">
    <source>
        <dbReference type="Proteomes" id="UP000183471"/>
    </source>
</evidence>
<dbReference type="RefSeq" id="WP_074631849.1">
    <property type="nucleotide sequence ID" value="NZ_FNKY01000001.1"/>
</dbReference>
<dbReference type="PROSITE" id="PS51820">
    <property type="entry name" value="PA14"/>
    <property type="match status" value="1"/>
</dbReference>
<dbReference type="Pfam" id="PF07691">
    <property type="entry name" value="PA14"/>
    <property type="match status" value="1"/>
</dbReference>
<dbReference type="InterPro" id="IPR037524">
    <property type="entry name" value="PA14/GLEYA"/>
</dbReference>
<dbReference type="InterPro" id="IPR011658">
    <property type="entry name" value="PA14_dom"/>
</dbReference>
<keyword evidence="3" id="KW-1185">Reference proteome</keyword>
<reference evidence="2 3" key="1">
    <citation type="submission" date="2016-10" db="EMBL/GenBank/DDBJ databases">
        <authorList>
            <person name="Varghese N."/>
            <person name="Submissions S."/>
        </authorList>
    </citation>
    <scope>NUCLEOTIDE SEQUENCE [LARGE SCALE GENOMIC DNA]</scope>
    <source>
        <strain evidence="2 3">Nl1</strain>
    </source>
</reference>
<dbReference type="SUPFAM" id="SSF56988">
    <property type="entry name" value="Anthrax protective antigen"/>
    <property type="match status" value="1"/>
</dbReference>
<accession>A0ABY0TCT7</accession>
<evidence type="ECO:0000259" key="1">
    <source>
        <dbReference type="PROSITE" id="PS51820"/>
    </source>
</evidence>
<dbReference type="SMART" id="SM00758">
    <property type="entry name" value="PA14"/>
    <property type="match status" value="1"/>
</dbReference>
<dbReference type="Proteomes" id="UP000183471">
    <property type="component" value="Unassembled WGS sequence"/>
</dbReference>
<evidence type="ECO:0000313" key="2">
    <source>
        <dbReference type="EMBL" id="SDQ62579.1"/>
    </source>
</evidence>
<dbReference type="EMBL" id="FNKY01000001">
    <property type="protein sequence ID" value="SDQ62579.1"/>
    <property type="molecule type" value="Genomic_DNA"/>
</dbReference>
<gene>
    <name evidence="2" type="ORF">SAMN05216402_1601</name>
</gene>
<comment type="caution">
    <text evidence="2">The sequence shown here is derived from an EMBL/GenBank/DDBJ whole genome shotgun (WGS) entry which is preliminary data.</text>
</comment>
<dbReference type="Gene3D" id="3.90.182.10">
    <property type="entry name" value="Toxin - Anthrax Protective Antigen,domain 1"/>
    <property type="match status" value="1"/>
</dbReference>
<organism evidence="2 3">
    <name type="scientific">Nitrosospira multiformis</name>
    <dbReference type="NCBI Taxonomy" id="1231"/>
    <lineage>
        <taxon>Bacteria</taxon>
        <taxon>Pseudomonadati</taxon>
        <taxon>Pseudomonadota</taxon>
        <taxon>Betaproteobacteria</taxon>
        <taxon>Nitrosomonadales</taxon>
        <taxon>Nitrosomonadaceae</taxon>
        <taxon>Nitrosospira</taxon>
    </lineage>
</organism>
<feature type="domain" description="PA14" evidence="1">
    <location>
        <begin position="325"/>
        <end position="463"/>
    </location>
</feature>
<sequence length="983" mass="107471">MNDKSEDCDCCAGTDAETPKRLYNRPGLSEIAYRTGTHHEFKESMLARLSSADLPALAQLTARDDADFGIALCDAAATMLDVLSFYQERIANENFLRTAGERRSILELARLIGYELAPGVAASTHLAFTLQDAPGLPRGVAETVTIPIGSRVQSVPGPDEQPQSFETVEAIQARPEWNVFKAKMREMKALGLGTEVIYLHGIATQLKAGDALLFVSSERENDTGSENWNFRRIQRVVLDSIANCTVVALERELDMNPSGTSASKPKVYALRLRASLFGHNAPDWRVMGEGVKRGYLGLGPTSDITDMQWPGFTIADISDPPSGTATGTGLYGEYFDTQNLTKRKLVRLDATVNFDWGEGSPDSVIASNTFSARWTGWVHAPSTGMYTFYTYSDDGVRLWVNGQLLIDDWNVRAPIERSGQIRLTAEKKYDVKLEFFENQGGAVMKLSWRPPRPLSKEVIPQNRLYPRNIHTLHLDSIYTQILPNSWLLLSTPEDQELYRIETIAEDSRAAFTLTGKTTRLVLQGENLRELFNERLRETAVFAHSDELILAEFPIITDISGNSLHTDRMVKDLMPGRILILSGTTTAGVEASEVLTLLKAELDSGTSNLFFTTSLQNNYKRATIKLYANVASATHGEIVSEPVGSGNAARANQSFTLRQSPLTHVSAATASGRASTLELRVNDLLWREVPSLFGRAAADSVYALTTDDAGRTSVAFGDGIEGARLPSGQDNIRARYRKGIGVAGNVSAGKLSNLLSRPYSVNEVINPLTASGGQDAESGDAARANAPRTVLTLDRAVSIQDYEDFARSFAGIAKAHATWIAAGPGRGVFITVSGEQGASVLEDSRTFRNLLAALRQYGDVLLPLRLSSYRPAAFRLRAAVKVAADAQVDLVLTQVKTALQTEFGFDKRCFGQMVSIDEVMAVLHGVAGLEAVNVLRLYRFDEGAMPRLEPRLFARLPEASLISLPRPAELLLLDAGSLIVEQMP</sequence>
<name>A0ABY0TCT7_9PROT</name>
<proteinExistence type="predicted"/>
<dbReference type="NCBIfam" id="TIGR02243">
    <property type="entry name" value="putative baseplate assembly protein"/>
    <property type="match status" value="1"/>
</dbReference>
<dbReference type="InterPro" id="IPR011749">
    <property type="entry name" value="CHP02243"/>
</dbReference>
<protein>
    <submittedName>
        <fullName evidence="2">Baseplate assembly protein</fullName>
    </submittedName>
</protein>